<dbReference type="EMBL" id="JAUTBL010000002">
    <property type="protein sequence ID" value="MDQ1187013.1"/>
    <property type="molecule type" value="Genomic_DNA"/>
</dbReference>
<evidence type="ECO:0000256" key="2">
    <source>
        <dbReference type="ARBA" id="ARBA00023219"/>
    </source>
</evidence>
<dbReference type="InterPro" id="IPR038713">
    <property type="entry name" value="Terminase_Gp1_N_sf"/>
</dbReference>
<comment type="caution">
    <text evidence="3">The sequence shown here is derived from an EMBL/GenBank/DDBJ whole genome shotgun (WGS) entry which is preliminary data.</text>
</comment>
<evidence type="ECO:0000313" key="3">
    <source>
        <dbReference type="EMBL" id="MDQ1187013.1"/>
    </source>
</evidence>
<evidence type="ECO:0000256" key="1">
    <source>
        <dbReference type="ARBA" id="ARBA00022612"/>
    </source>
</evidence>
<keyword evidence="4" id="KW-1185">Reference proteome</keyword>
<dbReference type="Proteomes" id="UP001224781">
    <property type="component" value="Unassembled WGS sequence"/>
</dbReference>
<accession>A0ABU0UQJ3</accession>
<keyword evidence="1" id="KW-1188">Viral release from host cell</keyword>
<gene>
    <name evidence="3" type="ORF">QE408_004156</name>
</gene>
<dbReference type="InterPro" id="IPR052404">
    <property type="entry name" value="SPP1-like_terminase"/>
</dbReference>
<dbReference type="Pfam" id="PF03592">
    <property type="entry name" value="Terminase_2"/>
    <property type="match status" value="1"/>
</dbReference>
<dbReference type="PANTHER" id="PTHR41328">
    <property type="entry name" value="TERMINASE SMALL SUBUNIT-RELATED"/>
    <property type="match status" value="1"/>
</dbReference>
<organism evidence="3 4">
    <name type="scientific">Agrobacterium larrymoorei</name>
    <dbReference type="NCBI Taxonomy" id="160699"/>
    <lineage>
        <taxon>Bacteria</taxon>
        <taxon>Pseudomonadati</taxon>
        <taxon>Pseudomonadota</taxon>
        <taxon>Alphaproteobacteria</taxon>
        <taxon>Hyphomicrobiales</taxon>
        <taxon>Rhizobiaceae</taxon>
        <taxon>Rhizobium/Agrobacterium group</taxon>
        <taxon>Agrobacterium</taxon>
    </lineage>
</organism>
<protein>
    <submittedName>
        <fullName evidence="3">Phage terminase small subunit</fullName>
    </submittedName>
</protein>
<keyword evidence="2" id="KW-0231">Viral genome packaging</keyword>
<name>A0ABU0UQJ3_9HYPH</name>
<dbReference type="RefSeq" id="WP_306934343.1">
    <property type="nucleotide sequence ID" value="NZ_JAUTBL010000002.1"/>
</dbReference>
<evidence type="ECO:0000313" key="4">
    <source>
        <dbReference type="Proteomes" id="UP001224781"/>
    </source>
</evidence>
<proteinExistence type="predicted"/>
<reference evidence="3 4" key="1">
    <citation type="submission" date="2023-07" db="EMBL/GenBank/DDBJ databases">
        <title>Functional and genomic diversity of the sorghum phyllosphere microbiome.</title>
        <authorList>
            <person name="Shade A."/>
        </authorList>
    </citation>
    <scope>NUCLEOTIDE SEQUENCE [LARGE SCALE GENOMIC DNA]</scope>
    <source>
        <strain evidence="3 4">SORGH_AS_1126</strain>
    </source>
</reference>
<sequence>MKTPRPLNPRQRLFVEEYLVDLNASQAAIRAGYSCKTAKVLGSILLKKVQVMEAVEQAKRERSERTQIHADWLLSRLAEEAVADIADLYDENGGLKPVDQWPLIWRQGLVAAVEVKELFEGRGESREAIGRVSQVKLSDRIKRLELIGKHIDVQAFREKVEVEVSGSLAERLARAKARVLD</sequence>
<dbReference type="PANTHER" id="PTHR41328:SF2">
    <property type="entry name" value="TERMINASE SMALL SUBUNIT"/>
    <property type="match status" value="1"/>
</dbReference>
<dbReference type="Gene3D" id="1.10.10.1400">
    <property type="entry name" value="Terminase, small subunit, N-terminal DNA-binding domain, HTH motif"/>
    <property type="match status" value="1"/>
</dbReference>
<dbReference type="InterPro" id="IPR005335">
    <property type="entry name" value="Terminase_ssu"/>
</dbReference>